<keyword evidence="5 9" id="KW-0865">Zymogen</keyword>
<keyword evidence="7 9" id="KW-0704">Schiff base</keyword>
<dbReference type="InterPro" id="IPR003190">
    <property type="entry name" value="Asp_decarbox"/>
</dbReference>
<keyword evidence="1 9" id="KW-0963">Cytoplasm</keyword>
<comment type="catalytic activity">
    <reaction evidence="9">
        <text>L-aspartate + H(+) = beta-alanine + CO2</text>
        <dbReference type="Rhea" id="RHEA:19497"/>
        <dbReference type="ChEBI" id="CHEBI:15378"/>
        <dbReference type="ChEBI" id="CHEBI:16526"/>
        <dbReference type="ChEBI" id="CHEBI:29991"/>
        <dbReference type="ChEBI" id="CHEBI:57966"/>
        <dbReference type="EC" id="4.1.1.11"/>
    </reaction>
</comment>
<evidence type="ECO:0000256" key="9">
    <source>
        <dbReference type="HAMAP-Rule" id="MF_00446"/>
    </source>
</evidence>
<dbReference type="SUPFAM" id="SSF50692">
    <property type="entry name" value="ADC-like"/>
    <property type="match status" value="1"/>
</dbReference>
<name>A0ABQ2Y515_9ACTN</name>
<feature type="modified residue" description="Pyruvic acid (Ser)" evidence="9">
    <location>
        <position position="25"/>
    </location>
</feature>
<keyword evidence="6 9" id="KW-0456">Lyase</keyword>
<reference evidence="11" key="1">
    <citation type="journal article" date="2019" name="Int. J. Syst. Evol. Microbiol.">
        <title>The Global Catalogue of Microorganisms (GCM) 10K type strain sequencing project: providing services to taxonomists for standard genome sequencing and annotation.</title>
        <authorList>
            <consortium name="The Broad Institute Genomics Platform"/>
            <consortium name="The Broad Institute Genome Sequencing Center for Infectious Disease"/>
            <person name="Wu L."/>
            <person name="Ma J."/>
        </authorList>
    </citation>
    <scope>NUCLEOTIDE SEQUENCE [LARGE SCALE GENOMIC DNA]</scope>
    <source>
        <strain evidence="11">JCM 4586</strain>
    </source>
</reference>
<comment type="subcellular location">
    <subcellularLocation>
        <location evidence="9">Cytoplasm</location>
    </subcellularLocation>
</comment>
<evidence type="ECO:0000256" key="4">
    <source>
        <dbReference type="ARBA" id="ARBA00022813"/>
    </source>
</evidence>
<sequence>MQRIMLKSKIHRATVTDANLHYVGSVTIDPDLMEAADLLVGEQVHIVDVNNGSRLETYVIEGRRGSGSICINGAAARLVAPGDIVIIIGYAMTGDEEARTLQPRVVFVDEANRIVKLGADPAS</sequence>
<dbReference type="PANTHER" id="PTHR21012:SF0">
    <property type="entry name" value="ASPARTATE 1-DECARBOXYLASE"/>
    <property type="match status" value="1"/>
</dbReference>
<feature type="binding site" evidence="9">
    <location>
        <position position="57"/>
    </location>
    <ligand>
        <name>substrate</name>
    </ligand>
</feature>
<comment type="caution">
    <text evidence="10">The sequence shown here is derived from an EMBL/GenBank/DDBJ whole genome shotgun (WGS) entry which is preliminary data.</text>
</comment>
<dbReference type="RefSeq" id="WP_190019756.1">
    <property type="nucleotide sequence ID" value="NZ_BMUT01000001.1"/>
</dbReference>
<dbReference type="EC" id="4.1.1.11" evidence="9"/>
<comment type="cofactor">
    <cofactor evidence="9">
        <name>pyruvate</name>
        <dbReference type="ChEBI" id="CHEBI:15361"/>
    </cofactor>
    <text evidence="9">Binds 1 pyruvoyl group covalently per subunit.</text>
</comment>
<accession>A0ABQ2Y515</accession>
<comment type="PTM">
    <text evidence="9">Is synthesized initially as an inactive proenzyme, which is activated by self-cleavage at a specific serine bond to produce a beta-subunit with a hydroxyl group at its C-terminus and an alpha-subunit with a pyruvoyl group at its N-terminus.</text>
</comment>
<dbReference type="EMBL" id="BMUT01000001">
    <property type="protein sequence ID" value="GGX62130.1"/>
    <property type="molecule type" value="Genomic_DNA"/>
</dbReference>
<dbReference type="CDD" id="cd06919">
    <property type="entry name" value="Asp_decarbox"/>
    <property type="match status" value="1"/>
</dbReference>
<keyword evidence="4 9" id="KW-0068">Autocatalytic cleavage</keyword>
<feature type="chain" id="PRO_5044944992" description="Aspartate 1-decarboxylase beta chain" evidence="9">
    <location>
        <begin position="1"/>
        <end position="24"/>
    </location>
</feature>
<feature type="active site" description="Schiff-base intermediate with substrate; via pyruvic acid" evidence="9">
    <location>
        <position position="25"/>
    </location>
</feature>
<organism evidence="10 11">
    <name type="scientific">Streptomyces hiroshimensis</name>
    <dbReference type="NCBI Taxonomy" id="66424"/>
    <lineage>
        <taxon>Bacteria</taxon>
        <taxon>Bacillati</taxon>
        <taxon>Actinomycetota</taxon>
        <taxon>Actinomycetes</taxon>
        <taxon>Kitasatosporales</taxon>
        <taxon>Streptomycetaceae</taxon>
        <taxon>Streptomyces</taxon>
    </lineage>
</organism>
<comment type="subunit">
    <text evidence="9">Heterooctamer of four alpha and four beta subunits.</text>
</comment>
<evidence type="ECO:0000313" key="10">
    <source>
        <dbReference type="EMBL" id="GGX62130.1"/>
    </source>
</evidence>
<proteinExistence type="inferred from homology"/>
<dbReference type="Proteomes" id="UP000659223">
    <property type="component" value="Unassembled WGS sequence"/>
</dbReference>
<comment type="function">
    <text evidence="9">Catalyzes the pyruvoyl-dependent decarboxylation of aspartate to produce beta-alanine.</text>
</comment>
<evidence type="ECO:0000256" key="2">
    <source>
        <dbReference type="ARBA" id="ARBA00022655"/>
    </source>
</evidence>
<feature type="chain" id="PRO_5044944991" description="Aspartate 1-decarboxylase alpha chain" evidence="9">
    <location>
        <begin position="25"/>
        <end position="123"/>
    </location>
</feature>
<protein>
    <recommendedName>
        <fullName evidence="9">Aspartate 1-decarboxylase</fullName>
        <ecNumber evidence="9">4.1.1.11</ecNumber>
    </recommendedName>
    <alternativeName>
        <fullName evidence="9">Aspartate alpha-decarboxylase</fullName>
    </alternativeName>
    <component>
        <recommendedName>
            <fullName evidence="9">Aspartate 1-decarboxylase beta chain</fullName>
        </recommendedName>
    </component>
    <component>
        <recommendedName>
            <fullName evidence="9">Aspartate 1-decarboxylase alpha chain</fullName>
        </recommendedName>
    </component>
</protein>
<comment type="similarity">
    <text evidence="9">Belongs to the PanD family.</text>
</comment>
<evidence type="ECO:0000256" key="8">
    <source>
        <dbReference type="ARBA" id="ARBA00023317"/>
    </source>
</evidence>
<dbReference type="InterPro" id="IPR009010">
    <property type="entry name" value="Asp_de-COase-like_dom_sf"/>
</dbReference>
<dbReference type="Gene3D" id="2.40.40.20">
    <property type="match status" value="1"/>
</dbReference>
<evidence type="ECO:0000256" key="1">
    <source>
        <dbReference type="ARBA" id="ARBA00022490"/>
    </source>
</evidence>
<evidence type="ECO:0000313" key="11">
    <source>
        <dbReference type="Proteomes" id="UP000659223"/>
    </source>
</evidence>
<keyword evidence="11" id="KW-1185">Reference proteome</keyword>
<comment type="pathway">
    <text evidence="9">Cofactor biosynthesis; (R)-pantothenate biosynthesis; beta-alanine from L-aspartate: step 1/1.</text>
</comment>
<keyword evidence="8 9" id="KW-0670">Pyruvate</keyword>
<dbReference type="HAMAP" id="MF_00446">
    <property type="entry name" value="PanD"/>
    <property type="match status" value="1"/>
</dbReference>
<keyword evidence="2 9" id="KW-0566">Pantothenate biosynthesis</keyword>
<keyword evidence="3 9" id="KW-0210">Decarboxylase</keyword>
<dbReference type="PANTHER" id="PTHR21012">
    <property type="entry name" value="ASPARTATE 1-DECARBOXYLASE"/>
    <property type="match status" value="1"/>
</dbReference>
<evidence type="ECO:0000256" key="3">
    <source>
        <dbReference type="ARBA" id="ARBA00022793"/>
    </source>
</evidence>
<gene>
    <name evidence="9 10" type="primary">panD</name>
    <name evidence="10" type="ORF">GCM10010324_03560</name>
</gene>
<feature type="active site" description="Proton donor" evidence="9">
    <location>
        <position position="58"/>
    </location>
</feature>
<evidence type="ECO:0000256" key="5">
    <source>
        <dbReference type="ARBA" id="ARBA00023145"/>
    </source>
</evidence>
<feature type="binding site" evidence="9">
    <location>
        <begin position="73"/>
        <end position="75"/>
    </location>
    <ligand>
        <name>substrate</name>
    </ligand>
</feature>
<dbReference type="NCBIfam" id="TIGR00223">
    <property type="entry name" value="panD"/>
    <property type="match status" value="1"/>
</dbReference>
<dbReference type="Pfam" id="PF02261">
    <property type="entry name" value="Asp_decarbox"/>
    <property type="match status" value="1"/>
</dbReference>
<dbReference type="PIRSF" id="PIRSF006246">
    <property type="entry name" value="Asp_decarbox"/>
    <property type="match status" value="1"/>
</dbReference>
<evidence type="ECO:0000256" key="6">
    <source>
        <dbReference type="ARBA" id="ARBA00023239"/>
    </source>
</evidence>
<evidence type="ECO:0000256" key="7">
    <source>
        <dbReference type="ARBA" id="ARBA00023270"/>
    </source>
</evidence>